<name>A0A381FAB1_9FLAO</name>
<gene>
    <name evidence="2" type="ORF">NCTC13560_02059</name>
    <name evidence="1" type="ORF">SAMN05421682_11592</name>
</gene>
<reference evidence="1 3" key="1">
    <citation type="submission" date="2017-01" db="EMBL/GenBank/DDBJ databases">
        <authorList>
            <person name="Varghese N."/>
            <person name="Submissions S."/>
        </authorList>
    </citation>
    <scope>NUCLEOTIDE SEQUENCE [LARGE SCALE GENOMIC DNA]</scope>
    <source>
        <strain evidence="1 3">ATCC 27950</strain>
    </source>
</reference>
<proteinExistence type="predicted"/>
<protein>
    <submittedName>
        <fullName evidence="2">Uncharacterized protein</fullName>
    </submittedName>
</protein>
<evidence type="ECO:0000313" key="1">
    <source>
        <dbReference type="EMBL" id="SIR24272.1"/>
    </source>
</evidence>
<dbReference type="Proteomes" id="UP000185725">
    <property type="component" value="Unassembled WGS sequence"/>
</dbReference>
<evidence type="ECO:0000313" key="3">
    <source>
        <dbReference type="Proteomes" id="UP000185725"/>
    </source>
</evidence>
<accession>A0A381FAB1</accession>
<evidence type="ECO:0000313" key="4">
    <source>
        <dbReference type="Proteomes" id="UP000255231"/>
    </source>
</evidence>
<dbReference type="EMBL" id="UFVS01000001">
    <property type="protein sequence ID" value="SUX43511.1"/>
    <property type="molecule type" value="Genomic_DNA"/>
</dbReference>
<organism evidence="2 4">
    <name type="scientific">Chryseobacterium indoltheticum</name>
    <dbReference type="NCBI Taxonomy" id="254"/>
    <lineage>
        <taxon>Bacteria</taxon>
        <taxon>Pseudomonadati</taxon>
        <taxon>Bacteroidota</taxon>
        <taxon>Flavobacteriia</taxon>
        <taxon>Flavobacteriales</taxon>
        <taxon>Weeksellaceae</taxon>
        <taxon>Chryseobacterium group</taxon>
        <taxon>Chryseobacterium</taxon>
    </lineage>
</organism>
<evidence type="ECO:0000313" key="2">
    <source>
        <dbReference type="EMBL" id="SUX43511.1"/>
    </source>
</evidence>
<sequence>MSLEEIKSNWSKTDETLYGTPEIKLASLEAAKTKVISKN</sequence>
<keyword evidence="3" id="KW-1185">Reference proteome</keyword>
<dbReference type="Proteomes" id="UP000255231">
    <property type="component" value="Unassembled WGS sequence"/>
</dbReference>
<dbReference type="AlphaFoldDB" id="A0A381FAB1"/>
<dbReference type="EMBL" id="FTMF01000015">
    <property type="protein sequence ID" value="SIR24272.1"/>
    <property type="molecule type" value="Genomic_DNA"/>
</dbReference>
<reference evidence="2 4" key="2">
    <citation type="submission" date="2018-06" db="EMBL/GenBank/DDBJ databases">
        <authorList>
            <consortium name="Pathogen Informatics"/>
            <person name="Doyle S."/>
        </authorList>
    </citation>
    <scope>NUCLEOTIDE SEQUENCE [LARGE SCALE GENOMIC DNA]</scope>
    <source>
        <strain evidence="2 4">NCTC13560</strain>
    </source>
</reference>